<dbReference type="GeneID" id="39991493"/>
<dbReference type="EMBL" id="NBCO01000111">
    <property type="protein sequence ID" value="ORC81602.1"/>
    <property type="molecule type" value="Genomic_DNA"/>
</dbReference>
<feature type="compositionally biased region" description="Low complexity" evidence="1">
    <location>
        <begin position="179"/>
        <end position="196"/>
    </location>
</feature>
<accession>A0A1X0NDV8</accession>
<comment type="caution">
    <text evidence="3">The sequence shown here is derived from an EMBL/GenBank/DDBJ whole genome shotgun (WGS) entry which is preliminary data.</text>
</comment>
<evidence type="ECO:0000256" key="2">
    <source>
        <dbReference type="SAM" id="SignalP"/>
    </source>
</evidence>
<keyword evidence="2" id="KW-0732">Signal</keyword>
<feature type="compositionally biased region" description="Basic and acidic residues" evidence="1">
    <location>
        <begin position="160"/>
        <end position="170"/>
    </location>
</feature>
<feature type="compositionally biased region" description="Basic and acidic residues" evidence="1">
    <location>
        <begin position="121"/>
        <end position="142"/>
    </location>
</feature>
<name>A0A1X0NDV8_9TRYP</name>
<dbReference type="VEuPathDB" id="TriTrypDB:TM35_001111080"/>
<organism evidence="3 4">
    <name type="scientific">Trypanosoma theileri</name>
    <dbReference type="NCBI Taxonomy" id="67003"/>
    <lineage>
        <taxon>Eukaryota</taxon>
        <taxon>Discoba</taxon>
        <taxon>Euglenozoa</taxon>
        <taxon>Kinetoplastea</taxon>
        <taxon>Metakinetoplastina</taxon>
        <taxon>Trypanosomatida</taxon>
        <taxon>Trypanosomatidae</taxon>
        <taxon>Trypanosoma</taxon>
    </lineage>
</organism>
<feature type="compositionally biased region" description="Polar residues" evidence="1">
    <location>
        <begin position="246"/>
        <end position="267"/>
    </location>
</feature>
<feature type="chain" id="PRO_5012009874" description="Mucin-associated surface protein (MASP)" evidence="2">
    <location>
        <begin position="25"/>
        <end position="326"/>
    </location>
</feature>
<evidence type="ECO:0000313" key="3">
    <source>
        <dbReference type="EMBL" id="ORC81602.1"/>
    </source>
</evidence>
<feature type="region of interest" description="Disordered" evidence="1">
    <location>
        <begin position="33"/>
        <end position="300"/>
    </location>
</feature>
<evidence type="ECO:0000313" key="4">
    <source>
        <dbReference type="Proteomes" id="UP000192257"/>
    </source>
</evidence>
<dbReference type="RefSeq" id="XP_028876998.1">
    <property type="nucleotide sequence ID" value="XM_029031713.1"/>
</dbReference>
<evidence type="ECO:0008006" key="5">
    <source>
        <dbReference type="Google" id="ProtNLM"/>
    </source>
</evidence>
<evidence type="ECO:0000256" key="1">
    <source>
        <dbReference type="SAM" id="MobiDB-lite"/>
    </source>
</evidence>
<dbReference type="AlphaFoldDB" id="A0A1X0NDV8"/>
<protein>
    <recommendedName>
        <fullName evidence="5">Mucin-associated surface protein (MASP)</fullName>
    </recommendedName>
</protein>
<proteinExistence type="predicted"/>
<dbReference type="Proteomes" id="UP000192257">
    <property type="component" value="Unassembled WGS sequence"/>
</dbReference>
<gene>
    <name evidence="3" type="ORF">TM35_001111080</name>
</gene>
<sequence>MMSVRQAFCAITIALCCLCSYVVAAQAEAEAEPLEAKPTELGPGGPPGPGDGHSEVSHCPSGSSPVDAGKSQCAESSGGRERNDDPGTPPGLKEQPPGEVTKTTMDEIREEGSVSSGTKMENAKKNLEVKDAQEESSEDKSKPLAGAVSPASGVPDGSDLDNRSEEEKALGPKGQEGKGSPVAVQGPQGPPGAAAPSPGPTSESPDIKGSGAVSASERQDGDNVRNGNGAAEQPSTGLTSEGGSGNSNATTNENDPSSAGTANSGDDTTTNNEESTTTTTTTTTTLPPEAANKKKGDADSCSSISSSVWVRVPLLIVVTLAWILVC</sequence>
<feature type="signal peptide" evidence="2">
    <location>
        <begin position="1"/>
        <end position="24"/>
    </location>
</feature>
<keyword evidence="4" id="KW-1185">Reference proteome</keyword>
<feature type="compositionally biased region" description="Low complexity" evidence="1">
    <location>
        <begin position="268"/>
        <end position="285"/>
    </location>
</feature>
<reference evidence="3 4" key="1">
    <citation type="submission" date="2017-03" db="EMBL/GenBank/DDBJ databases">
        <title>An alternative strategy for trypanosome survival in the mammalian bloodstream revealed through genome and transcriptome analysis of the ubiquitous bovine parasite Trypanosoma (Megatrypanum) theileri.</title>
        <authorList>
            <person name="Kelly S."/>
            <person name="Ivens A."/>
            <person name="Mott A."/>
            <person name="O'Neill E."/>
            <person name="Emms D."/>
            <person name="Macleod O."/>
            <person name="Voorheis P."/>
            <person name="Matthews J."/>
            <person name="Matthews K."/>
            <person name="Carrington M."/>
        </authorList>
    </citation>
    <scope>NUCLEOTIDE SEQUENCE [LARGE SCALE GENOMIC DNA]</scope>
    <source>
        <strain evidence="3">Edinburgh</strain>
    </source>
</reference>